<dbReference type="InterPro" id="IPR025285">
    <property type="entry name" value="DUF4145"/>
</dbReference>
<accession>A0ABZ2BUE5</accession>
<organism evidence="2 3">
    <name type="scientific">Roseobacter fucihabitans</name>
    <dbReference type="NCBI Taxonomy" id="1537242"/>
    <lineage>
        <taxon>Bacteria</taxon>
        <taxon>Pseudomonadati</taxon>
        <taxon>Pseudomonadota</taxon>
        <taxon>Alphaproteobacteria</taxon>
        <taxon>Rhodobacterales</taxon>
        <taxon>Roseobacteraceae</taxon>
        <taxon>Roseobacter</taxon>
    </lineage>
</organism>
<gene>
    <name evidence="2" type="ORF">ROLI_024400</name>
</gene>
<dbReference type="EMBL" id="CP143423">
    <property type="protein sequence ID" value="WVX49348.1"/>
    <property type="molecule type" value="Genomic_DNA"/>
</dbReference>
<feature type="domain" description="DUF4145" evidence="1">
    <location>
        <begin position="118"/>
        <end position="204"/>
    </location>
</feature>
<evidence type="ECO:0000313" key="3">
    <source>
        <dbReference type="Proteomes" id="UP001318682"/>
    </source>
</evidence>
<evidence type="ECO:0000259" key="1">
    <source>
        <dbReference type="Pfam" id="PF13643"/>
    </source>
</evidence>
<keyword evidence="3" id="KW-1185">Reference proteome</keyword>
<dbReference type="RefSeq" id="WP_187429643.1">
    <property type="nucleotide sequence ID" value="NZ_CP143423.1"/>
</dbReference>
<reference evidence="3" key="2">
    <citation type="submission" date="2024-01" db="EMBL/GenBank/DDBJ databases">
        <title>Roseobacter fucihabitans sp. nov., isolated from the brown alga Fucus spiralis.</title>
        <authorList>
            <person name="Hahnke S."/>
            <person name="Berger M."/>
            <person name="Schlingloff A."/>
            <person name="Athale I."/>
            <person name="Neumann-Schaal M."/>
            <person name="Adenaya A."/>
            <person name="Poehlein A."/>
            <person name="Daniel R."/>
            <person name="Pertersen J."/>
            <person name="Brinkhoff T."/>
        </authorList>
    </citation>
    <scope>NUCLEOTIDE SEQUENCE [LARGE SCALE GENOMIC DNA]</scope>
    <source>
        <strain evidence="3">B14</strain>
    </source>
</reference>
<dbReference type="Proteomes" id="UP001318682">
    <property type="component" value="Chromosome"/>
</dbReference>
<evidence type="ECO:0000313" key="2">
    <source>
        <dbReference type="EMBL" id="WVX49348.1"/>
    </source>
</evidence>
<proteinExistence type="predicted"/>
<name>A0ABZ2BUE5_9RHOB</name>
<reference evidence="2 3" key="1">
    <citation type="submission" date="2015-07" db="EMBL/GenBank/DDBJ databases">
        <authorList>
            <person name="Voget S."/>
            <person name="Dogs M."/>
            <person name="Brinkhoff T.H."/>
            <person name="Daniel R."/>
        </authorList>
    </citation>
    <scope>NUCLEOTIDE SEQUENCE [LARGE SCALE GENOMIC DNA]</scope>
    <source>
        <strain evidence="2 3">B14</strain>
    </source>
</reference>
<dbReference type="Pfam" id="PF13643">
    <property type="entry name" value="DUF4145"/>
    <property type="match status" value="1"/>
</dbReference>
<sequence length="237" mass="26445">MADKKFEEGHCPSCGSDRADIVAEHKDEFHGGGAGFDFQANTFYRVLECRGCGQHYFKSTSSNSEDYFHYYDPETGEEETEYTETVHYWPPAAKRRSPEWVAEIGFEDRVLGSLFNDVYTALDNNLGVLAAIGMRTVFDRASELLKIDPAKTFQQKLNELKAGDHITEKEKTVLGALIDAGSAAAHRGWQPKPKQLDAMMTILEAFLHRAFLLEDIGAELGKGVPKRQPKGAKKKPA</sequence>
<protein>
    <recommendedName>
        <fullName evidence="1">DUF4145 domain-containing protein</fullName>
    </recommendedName>
</protein>